<evidence type="ECO:0000256" key="4">
    <source>
        <dbReference type="ARBA" id="ARBA00022729"/>
    </source>
</evidence>
<feature type="signal peptide" evidence="6">
    <location>
        <begin position="1"/>
        <end position="34"/>
    </location>
</feature>
<dbReference type="PANTHER" id="PTHR42953:SF1">
    <property type="entry name" value="METAL-BINDING PROTEIN HI_0362-RELATED"/>
    <property type="match status" value="1"/>
</dbReference>
<dbReference type="OrthoDB" id="9793396at2"/>
<dbReference type="KEGG" id="pyg:AWM70_08220"/>
<keyword evidence="3" id="KW-0479">Metal-binding</keyword>
<evidence type="ECO:0000256" key="2">
    <source>
        <dbReference type="ARBA" id="ARBA00022448"/>
    </source>
</evidence>
<evidence type="ECO:0000256" key="1">
    <source>
        <dbReference type="ARBA" id="ARBA00004196"/>
    </source>
</evidence>
<dbReference type="InterPro" id="IPR050492">
    <property type="entry name" value="Bact_metal-bind_prot9"/>
</dbReference>
<dbReference type="SUPFAM" id="SSF53807">
    <property type="entry name" value="Helical backbone' metal receptor"/>
    <property type="match status" value="1"/>
</dbReference>
<evidence type="ECO:0000256" key="6">
    <source>
        <dbReference type="SAM" id="SignalP"/>
    </source>
</evidence>
<comment type="subcellular location">
    <subcellularLocation>
        <location evidence="1">Cell envelope</location>
    </subcellularLocation>
</comment>
<dbReference type="GO" id="GO:0007155">
    <property type="term" value="P:cell adhesion"/>
    <property type="evidence" value="ECO:0007669"/>
    <property type="project" value="InterPro"/>
</dbReference>
<sequence>MNPEIRRSTRLYAALCLATLVCLLMTGCSPQSSGQSSEPNAKSQKDKPVVLTTNSILYDIVHQVGGDHIQLYSIVPVGTDPHEYDPLPADIQHASDAALIFYNGLNLETGNGWFSKMLETAGKSLEDDSVVALSEGVKPFYLTSAGKESEQDPHAWLDLANGIQYTQNARDALIHMDPDNKSGYESKANNYIAELAQLHEEAINRFADIPQERRVLVTSEGAFKYFSAAYGLEAQYIWEINTENQGTPDQMQRIVDIIKDKKVPVLFVETSVNPRSMESLSEATGVPVKAKLFTDSTGKPGEDGDSYLKMMQWNLDQIYSGLAPSISRLRIE</sequence>
<dbReference type="GO" id="GO:0030001">
    <property type="term" value="P:metal ion transport"/>
    <property type="evidence" value="ECO:0007669"/>
    <property type="project" value="InterPro"/>
</dbReference>
<evidence type="ECO:0000313" key="8">
    <source>
        <dbReference type="Proteomes" id="UP000092573"/>
    </source>
</evidence>
<dbReference type="CDD" id="cd01137">
    <property type="entry name" value="PsaA"/>
    <property type="match status" value="1"/>
</dbReference>
<dbReference type="Pfam" id="PF01297">
    <property type="entry name" value="ZnuA"/>
    <property type="match status" value="1"/>
</dbReference>
<keyword evidence="8" id="KW-1185">Reference proteome</keyword>
<name>A0A1B1N6X4_9BACL</name>
<protein>
    <submittedName>
        <fullName evidence="7">Manganese ABC transporter substrate-binding protein</fullName>
    </submittedName>
</protein>
<evidence type="ECO:0000256" key="5">
    <source>
        <dbReference type="RuleBase" id="RU003512"/>
    </source>
</evidence>
<dbReference type="Gene3D" id="3.40.50.1980">
    <property type="entry name" value="Nitrogenase molybdenum iron protein domain"/>
    <property type="match status" value="2"/>
</dbReference>
<organism evidence="7 8">
    <name type="scientific">Paenibacillus yonginensis</name>
    <dbReference type="NCBI Taxonomy" id="1462996"/>
    <lineage>
        <taxon>Bacteria</taxon>
        <taxon>Bacillati</taxon>
        <taxon>Bacillota</taxon>
        <taxon>Bacilli</taxon>
        <taxon>Bacillales</taxon>
        <taxon>Paenibacillaceae</taxon>
        <taxon>Paenibacillus</taxon>
    </lineage>
</organism>
<reference evidence="7 8" key="1">
    <citation type="submission" date="2016-01" db="EMBL/GenBank/DDBJ databases">
        <title>Complete Genome Sequence of Paenibacillus yonginensis DCY84, a novel Plant Growth-Promoting Bacteria with Elicitation of Induced Systemic Resistance.</title>
        <authorList>
            <person name="Kim Y.J."/>
            <person name="Yang D.C."/>
            <person name="Sukweenadhi J."/>
        </authorList>
    </citation>
    <scope>NUCLEOTIDE SEQUENCE [LARGE SCALE GENOMIC DNA]</scope>
    <source>
        <strain evidence="7 8">DCY84</strain>
    </source>
</reference>
<dbReference type="GO" id="GO:0030313">
    <property type="term" value="C:cell envelope"/>
    <property type="evidence" value="ECO:0007669"/>
    <property type="project" value="UniProtKB-SubCell"/>
</dbReference>
<dbReference type="PROSITE" id="PS51257">
    <property type="entry name" value="PROKAR_LIPOPROTEIN"/>
    <property type="match status" value="1"/>
</dbReference>
<dbReference type="GO" id="GO:0046872">
    <property type="term" value="F:metal ion binding"/>
    <property type="evidence" value="ECO:0007669"/>
    <property type="project" value="UniProtKB-KW"/>
</dbReference>
<evidence type="ECO:0000256" key="3">
    <source>
        <dbReference type="ARBA" id="ARBA00022723"/>
    </source>
</evidence>
<dbReference type="EMBL" id="CP014167">
    <property type="protein sequence ID" value="ANS77147.1"/>
    <property type="molecule type" value="Genomic_DNA"/>
</dbReference>
<dbReference type="Proteomes" id="UP000092573">
    <property type="component" value="Chromosome"/>
</dbReference>
<keyword evidence="4 6" id="KW-0732">Signal</keyword>
<comment type="similarity">
    <text evidence="5">Belongs to the bacterial solute-binding protein 9 family.</text>
</comment>
<dbReference type="PRINTS" id="PR00691">
    <property type="entry name" value="ADHESINB"/>
</dbReference>
<dbReference type="PRINTS" id="PR00690">
    <property type="entry name" value="ADHESNFAMILY"/>
</dbReference>
<dbReference type="AlphaFoldDB" id="A0A1B1N6X4"/>
<accession>A0A1B1N6X4</accession>
<proteinExistence type="inferred from homology"/>
<dbReference type="InterPro" id="IPR006127">
    <property type="entry name" value="ZnuA-like"/>
</dbReference>
<gene>
    <name evidence="7" type="ORF">AWM70_08220</name>
</gene>
<dbReference type="InterPro" id="IPR006129">
    <property type="entry name" value="AdhesinB"/>
</dbReference>
<evidence type="ECO:0000313" key="7">
    <source>
        <dbReference type="EMBL" id="ANS77147.1"/>
    </source>
</evidence>
<dbReference type="PANTHER" id="PTHR42953">
    <property type="entry name" value="HIGH-AFFINITY ZINC UPTAKE SYSTEM PROTEIN ZNUA-RELATED"/>
    <property type="match status" value="1"/>
</dbReference>
<dbReference type="STRING" id="1462996.AWM70_08220"/>
<keyword evidence="2 5" id="KW-0813">Transport</keyword>
<feature type="chain" id="PRO_5008527751" evidence="6">
    <location>
        <begin position="35"/>
        <end position="332"/>
    </location>
</feature>
<dbReference type="InterPro" id="IPR006128">
    <property type="entry name" value="Lipoprotein_PsaA-like"/>
</dbReference>